<evidence type="ECO:0000259" key="5">
    <source>
        <dbReference type="PROSITE" id="PS50901"/>
    </source>
</evidence>
<evidence type="ECO:0000256" key="2">
    <source>
        <dbReference type="ARBA" id="ARBA00022840"/>
    </source>
</evidence>
<dbReference type="Gene3D" id="3.40.50.300">
    <property type="entry name" value="P-loop containing nucleotide triphosphate hydrolases"/>
    <property type="match status" value="4"/>
</dbReference>
<dbReference type="PANTHER" id="PTHR22683">
    <property type="entry name" value="SPORULATION PROTEIN RELATED"/>
    <property type="match status" value="1"/>
</dbReference>
<feature type="binding site" evidence="3">
    <location>
        <begin position="669"/>
        <end position="676"/>
    </location>
    <ligand>
        <name>ATP</name>
        <dbReference type="ChEBI" id="CHEBI:30616"/>
    </ligand>
</feature>
<dbReference type="GO" id="GO:0005524">
    <property type="term" value="F:ATP binding"/>
    <property type="evidence" value="ECO:0007669"/>
    <property type="project" value="UniProtKB-UniRule"/>
</dbReference>
<organism evidence="6">
    <name type="scientific">Streptomyces sp. NBC_00003</name>
    <dbReference type="NCBI Taxonomy" id="2903608"/>
    <lineage>
        <taxon>Bacteria</taxon>
        <taxon>Bacillati</taxon>
        <taxon>Actinomycetota</taxon>
        <taxon>Actinomycetes</taxon>
        <taxon>Kitasatosporales</taxon>
        <taxon>Streptomycetaceae</taxon>
        <taxon>Streptomyces</taxon>
    </lineage>
</organism>
<keyword evidence="1 3" id="KW-0547">Nucleotide-binding</keyword>
<sequence>MRALVTVVREGVPPQDLLVTLEEGATAADVAAVLAGEGGRGGVVVAMRAQWEDRVPAGGPPVLWVDGRQYDPLTPAAEVLRDGSRVTVDQAVGPFMRAGEPTGRYELHVCGGPGSGRVARIQAGTVTVGSAPTATLAVDDPTLPALALRISSDVTGTVTLHPQEGVPLSLDDEPVAGDIPWPVGLTIRVGDSVIGLREPQEPDAHLSATGDGGFAYNRPPRLSPLRQRPRLAVPVEPVKGEGPRLQLIASFIPAVFGVAMYFMTKQIYTLLFCAMSPLMMIGYWASEARHGRKKHKQAVKQYKSDLAAYETRLTELAKADQRARRADHPDPAELLLWATGPRRRLWERRLVDPDVLQLRVGFTTLHADIELRSPLGAALDESVKPPLMPDVPAVLPLAELGVMGVAGGRASALTTANWLVAQAAIQHSPRDLSLVVLSSSPDAPAVWNWAHWLPHTTPQSGQNCVSLVGSDPEVMGRRVQELLAELERRKAAAKDFSSAGQLRPDPFVLLVLDGARLLRRLPGVPQLLKEGPLFGMFALCVDDDERLLPEECKAAVSRRHDRPSHASVSGAGLESLGEVLADQVSTAWCELVARSMAPVRDVSQDDADAALPTAARLLSLLAMPDPAGQDIAGIWKRGGSTTEVPIGLAADGPFLLDIRRDGPHALVAGTTGAGKSELLQTIIASLAVANRPDALNFVLIDYKGGSAFMDCAQLPHTVGMVSDLDAHLTERALASLAAELKRREEILFDTGTKDIEDYNDTRKLRPELEPMPRLVLVIDEFASLVAELPDFIAGLVDIARRGRSLGVHLILATQRPAGVVSADIRANTNLRIALRVTDGGESSDVIDAPDAGAIAKSTPGRAYIRSGAQSLVAVQSARIGGRRPRIGTDRPKAAVAPLNWPDFGRPLPRTAEGEDDGTMVTDLSVLVGAVREASELMGFGAQRSPWLPPLAEQLSLSEVPPAPAAAREGEVAPVRIGITDLPAEQSRAALSLDLVDGEHMMLIGGPRSGRSTTLRTLAGSLVASTSPRDVHLYGIDCGANALLPLTTLPHCGAVVTRDQPDRVRRLLDRLTAEISRRQQLLAMQGLSSAAEQRAVAPPDERLPWMVLLIDGWEGYTSALEGVDYGRLIEMIIKIFREGAAVGVRVVMTADRSGFSGQVSPAFGDKLILRLTDTNDYGLAGLSPRETPKNMPPGRALRMTDHGVQESQVALLAPQPTGQAQVAALREIGQEALRIHGVQPRGLRPMRVDELPIRITAADARTLDPAFVAPSPLWAPFCVGGDELELIGIDLDESGPGFVIAGPPKSGRSTALLVAARSLLDGGVPLVLVTPRRSPLRSLENEQGVLGVLDGEGSERDLNELIARAEGKYAVVVDDAEMLYDSALDSALQEVVQRGRDGGIAVIVAGETETLGSQYRGFVTEARRSRQGMLLSPQSSSDGELFNVRVSVGSGGGPTGRGLLIRNGQMTPVQALIEA</sequence>
<accession>A0AAU2V4T3</accession>
<keyword evidence="4" id="KW-0175">Coiled coil</keyword>
<keyword evidence="2 3" id="KW-0067">ATP-binding</keyword>
<reference evidence="6" key="1">
    <citation type="submission" date="2022-10" db="EMBL/GenBank/DDBJ databases">
        <title>The complete genomes of actinobacterial strains from the NBC collection.</title>
        <authorList>
            <person name="Joergensen T.S."/>
            <person name="Alvarez Arevalo M."/>
            <person name="Sterndorff E.B."/>
            <person name="Faurdal D."/>
            <person name="Vuksanovic O."/>
            <person name="Mourched A.-S."/>
            <person name="Charusanti P."/>
            <person name="Shaw S."/>
            <person name="Blin K."/>
            <person name="Weber T."/>
        </authorList>
    </citation>
    <scope>NUCLEOTIDE SEQUENCE</scope>
    <source>
        <strain evidence="6">NBC_00003</strain>
    </source>
</reference>
<gene>
    <name evidence="6" type="ORF">OG549_16730</name>
</gene>
<dbReference type="PROSITE" id="PS50901">
    <property type="entry name" value="FTSK"/>
    <property type="match status" value="2"/>
</dbReference>
<dbReference type="CDD" id="cd00060">
    <property type="entry name" value="FHA"/>
    <property type="match status" value="1"/>
</dbReference>
<dbReference type="GO" id="GO:0003677">
    <property type="term" value="F:DNA binding"/>
    <property type="evidence" value="ECO:0007669"/>
    <property type="project" value="InterPro"/>
</dbReference>
<evidence type="ECO:0000256" key="1">
    <source>
        <dbReference type="ARBA" id="ARBA00022741"/>
    </source>
</evidence>
<dbReference type="InterPro" id="IPR002543">
    <property type="entry name" value="FtsK_dom"/>
</dbReference>
<feature type="domain" description="FtsK" evidence="5">
    <location>
        <begin position="987"/>
        <end position="1187"/>
    </location>
</feature>
<dbReference type="Pfam" id="PF01580">
    <property type="entry name" value="FtsK_SpoIIIE"/>
    <property type="match status" value="2"/>
</dbReference>
<dbReference type="InterPro" id="IPR027417">
    <property type="entry name" value="P-loop_NTPase"/>
</dbReference>
<dbReference type="CDD" id="cd01127">
    <property type="entry name" value="TrwB_TraG_TraD_VirD4"/>
    <property type="match status" value="1"/>
</dbReference>
<evidence type="ECO:0000313" key="6">
    <source>
        <dbReference type="EMBL" id="WTW62169.1"/>
    </source>
</evidence>
<dbReference type="InterPro" id="IPR003593">
    <property type="entry name" value="AAA+_ATPase"/>
</dbReference>
<name>A0AAU2V4T3_9ACTN</name>
<feature type="binding site" evidence="3">
    <location>
        <begin position="1004"/>
        <end position="1011"/>
    </location>
    <ligand>
        <name>ATP</name>
        <dbReference type="ChEBI" id="CHEBI:30616"/>
    </ligand>
</feature>
<evidence type="ECO:0000256" key="3">
    <source>
        <dbReference type="PROSITE-ProRule" id="PRU00289"/>
    </source>
</evidence>
<protein>
    <submittedName>
        <fullName evidence="6">FtsK/SpoIIIE domain-containing protein</fullName>
    </submittedName>
</protein>
<feature type="coiled-coil region" evidence="4">
    <location>
        <begin position="292"/>
        <end position="319"/>
    </location>
</feature>
<feature type="domain" description="FtsK" evidence="5">
    <location>
        <begin position="651"/>
        <end position="843"/>
    </location>
</feature>
<dbReference type="InterPro" id="IPR050206">
    <property type="entry name" value="FtsK/SpoIIIE/SftA"/>
</dbReference>
<evidence type="ECO:0000256" key="4">
    <source>
        <dbReference type="SAM" id="Coils"/>
    </source>
</evidence>
<proteinExistence type="predicted"/>
<dbReference type="SMART" id="SM00382">
    <property type="entry name" value="AAA"/>
    <property type="match status" value="3"/>
</dbReference>
<dbReference type="Gene3D" id="2.60.200.20">
    <property type="match status" value="1"/>
</dbReference>
<dbReference type="EMBL" id="CP108318">
    <property type="protein sequence ID" value="WTW62169.1"/>
    <property type="molecule type" value="Genomic_DNA"/>
</dbReference>
<dbReference type="SUPFAM" id="SSF52540">
    <property type="entry name" value="P-loop containing nucleoside triphosphate hydrolases"/>
    <property type="match status" value="3"/>
</dbReference>
<dbReference type="PANTHER" id="PTHR22683:SF1">
    <property type="entry name" value="TYPE VII SECRETION SYSTEM PROTEIN ESSC"/>
    <property type="match status" value="1"/>
</dbReference>